<dbReference type="Proteomes" id="UP000298030">
    <property type="component" value="Unassembled WGS sequence"/>
</dbReference>
<organism evidence="3 4">
    <name type="scientific">Coprinellus micaceus</name>
    <name type="common">Glistening ink-cap mushroom</name>
    <name type="synonym">Coprinus micaceus</name>
    <dbReference type="NCBI Taxonomy" id="71717"/>
    <lineage>
        <taxon>Eukaryota</taxon>
        <taxon>Fungi</taxon>
        <taxon>Dikarya</taxon>
        <taxon>Basidiomycota</taxon>
        <taxon>Agaricomycotina</taxon>
        <taxon>Agaricomycetes</taxon>
        <taxon>Agaricomycetidae</taxon>
        <taxon>Agaricales</taxon>
        <taxon>Agaricineae</taxon>
        <taxon>Psathyrellaceae</taxon>
        <taxon>Coprinellus</taxon>
    </lineage>
</organism>
<comment type="caution">
    <text evidence="3">The sequence shown here is derived from an EMBL/GenBank/DDBJ whole genome shotgun (WGS) entry which is preliminary data.</text>
</comment>
<keyword evidence="1" id="KW-1133">Transmembrane helix</keyword>
<proteinExistence type="predicted"/>
<dbReference type="Pfam" id="PF20151">
    <property type="entry name" value="DUF6533"/>
    <property type="match status" value="1"/>
</dbReference>
<evidence type="ECO:0000259" key="2">
    <source>
        <dbReference type="Pfam" id="PF20151"/>
    </source>
</evidence>
<gene>
    <name evidence="3" type="ORF">FA13DRAFT_85627</name>
</gene>
<accession>A0A4Y7SIZ9</accession>
<feature type="transmembrane region" description="Helical" evidence="1">
    <location>
        <begin position="205"/>
        <end position="225"/>
    </location>
</feature>
<keyword evidence="1" id="KW-0472">Membrane</keyword>
<feature type="transmembrane region" description="Helical" evidence="1">
    <location>
        <begin position="163"/>
        <end position="185"/>
    </location>
</feature>
<protein>
    <recommendedName>
        <fullName evidence="2">DUF6533 domain-containing protein</fullName>
    </recommendedName>
</protein>
<keyword evidence="1" id="KW-0812">Transmembrane</keyword>
<dbReference type="OrthoDB" id="2940333at2759"/>
<keyword evidence="4" id="KW-1185">Reference proteome</keyword>
<sequence length="336" mass="37135">MASQNDVVQYLGELQVLKYLDAGTLALLALEYLSTIPLEVRLIWPTHLSYVKVLYFLNRHIVWVSVISTRLAGSQKCNTMNTVTNCGRVATVLVSEGLLFARAWALSGNKRSLGIFLFGFWIAAGITAFFLMILYSLSAVYVLSPFPSMPACIPVLSNAKYSTPAIGLIFLEQIMIMCLSFYYGIRRHASGKAGHLGRVVYRDGLLYFVALTILAILNASIQLTIKSNLKYVLNTFHFAMHAVLCNRLVLHLHKEARAKMGLTTQFDVSTVSTLDVDYDADRRNSSMIGHSGGNRGGELMTVAGASRTMVGGDDVVYEGEELKENADEISLDPFKR</sequence>
<evidence type="ECO:0000313" key="4">
    <source>
        <dbReference type="Proteomes" id="UP000298030"/>
    </source>
</evidence>
<dbReference type="AlphaFoldDB" id="A0A4Y7SIZ9"/>
<dbReference type="EMBL" id="QPFP01000100">
    <property type="protein sequence ID" value="TEB21867.1"/>
    <property type="molecule type" value="Genomic_DNA"/>
</dbReference>
<reference evidence="3 4" key="1">
    <citation type="journal article" date="2019" name="Nat. Ecol. Evol.">
        <title>Megaphylogeny resolves global patterns of mushroom evolution.</title>
        <authorList>
            <person name="Varga T."/>
            <person name="Krizsan K."/>
            <person name="Foldi C."/>
            <person name="Dima B."/>
            <person name="Sanchez-Garcia M."/>
            <person name="Sanchez-Ramirez S."/>
            <person name="Szollosi G.J."/>
            <person name="Szarkandi J.G."/>
            <person name="Papp V."/>
            <person name="Albert L."/>
            <person name="Andreopoulos W."/>
            <person name="Angelini C."/>
            <person name="Antonin V."/>
            <person name="Barry K.W."/>
            <person name="Bougher N.L."/>
            <person name="Buchanan P."/>
            <person name="Buyck B."/>
            <person name="Bense V."/>
            <person name="Catcheside P."/>
            <person name="Chovatia M."/>
            <person name="Cooper J."/>
            <person name="Damon W."/>
            <person name="Desjardin D."/>
            <person name="Finy P."/>
            <person name="Geml J."/>
            <person name="Haridas S."/>
            <person name="Hughes K."/>
            <person name="Justo A."/>
            <person name="Karasinski D."/>
            <person name="Kautmanova I."/>
            <person name="Kiss B."/>
            <person name="Kocsube S."/>
            <person name="Kotiranta H."/>
            <person name="LaButti K.M."/>
            <person name="Lechner B.E."/>
            <person name="Liimatainen K."/>
            <person name="Lipzen A."/>
            <person name="Lukacs Z."/>
            <person name="Mihaltcheva S."/>
            <person name="Morgado L.N."/>
            <person name="Niskanen T."/>
            <person name="Noordeloos M.E."/>
            <person name="Ohm R.A."/>
            <person name="Ortiz-Santana B."/>
            <person name="Ovrebo C."/>
            <person name="Racz N."/>
            <person name="Riley R."/>
            <person name="Savchenko A."/>
            <person name="Shiryaev A."/>
            <person name="Soop K."/>
            <person name="Spirin V."/>
            <person name="Szebenyi C."/>
            <person name="Tomsovsky M."/>
            <person name="Tulloss R.E."/>
            <person name="Uehling J."/>
            <person name="Grigoriev I.V."/>
            <person name="Vagvolgyi C."/>
            <person name="Papp T."/>
            <person name="Martin F.M."/>
            <person name="Miettinen O."/>
            <person name="Hibbett D.S."/>
            <person name="Nagy L.G."/>
        </authorList>
    </citation>
    <scope>NUCLEOTIDE SEQUENCE [LARGE SCALE GENOMIC DNA]</scope>
    <source>
        <strain evidence="3 4">FP101781</strain>
    </source>
</reference>
<feature type="transmembrane region" description="Helical" evidence="1">
    <location>
        <begin position="115"/>
        <end position="143"/>
    </location>
</feature>
<dbReference type="InterPro" id="IPR045340">
    <property type="entry name" value="DUF6533"/>
</dbReference>
<evidence type="ECO:0000256" key="1">
    <source>
        <dbReference type="SAM" id="Phobius"/>
    </source>
</evidence>
<feature type="domain" description="DUF6533" evidence="2">
    <location>
        <begin position="19"/>
        <end position="62"/>
    </location>
</feature>
<name>A0A4Y7SIZ9_COPMI</name>
<feature type="transmembrane region" description="Helical" evidence="1">
    <location>
        <begin position="231"/>
        <end position="250"/>
    </location>
</feature>
<evidence type="ECO:0000313" key="3">
    <source>
        <dbReference type="EMBL" id="TEB21867.1"/>
    </source>
</evidence>